<evidence type="ECO:0000313" key="3">
    <source>
        <dbReference type="Proteomes" id="UP000784294"/>
    </source>
</evidence>
<reference evidence="2" key="1">
    <citation type="submission" date="2018-11" db="EMBL/GenBank/DDBJ databases">
        <authorList>
            <consortium name="Pathogen Informatics"/>
        </authorList>
    </citation>
    <scope>NUCLEOTIDE SEQUENCE</scope>
</reference>
<evidence type="ECO:0000313" key="2">
    <source>
        <dbReference type="EMBL" id="VEL31252.1"/>
    </source>
</evidence>
<organism evidence="2 3">
    <name type="scientific">Protopolystoma xenopodis</name>
    <dbReference type="NCBI Taxonomy" id="117903"/>
    <lineage>
        <taxon>Eukaryota</taxon>
        <taxon>Metazoa</taxon>
        <taxon>Spiralia</taxon>
        <taxon>Lophotrochozoa</taxon>
        <taxon>Platyhelminthes</taxon>
        <taxon>Monogenea</taxon>
        <taxon>Polyopisthocotylea</taxon>
        <taxon>Polystomatidea</taxon>
        <taxon>Polystomatidae</taxon>
        <taxon>Protopolystoma</taxon>
    </lineage>
</organism>
<name>A0A448X948_9PLAT</name>
<proteinExistence type="predicted"/>
<feature type="compositionally biased region" description="Basic and acidic residues" evidence="1">
    <location>
        <begin position="207"/>
        <end position="218"/>
    </location>
</feature>
<feature type="compositionally biased region" description="Low complexity" evidence="1">
    <location>
        <begin position="114"/>
        <end position="123"/>
    </location>
</feature>
<dbReference type="Proteomes" id="UP000784294">
    <property type="component" value="Unassembled WGS sequence"/>
</dbReference>
<protein>
    <submittedName>
        <fullName evidence="2">Uncharacterized protein</fullName>
    </submittedName>
</protein>
<dbReference type="AlphaFoldDB" id="A0A448X948"/>
<feature type="region of interest" description="Disordered" evidence="1">
    <location>
        <begin position="54"/>
        <end position="97"/>
    </location>
</feature>
<comment type="caution">
    <text evidence="2">The sequence shown here is derived from an EMBL/GenBank/DDBJ whole genome shotgun (WGS) entry which is preliminary data.</text>
</comment>
<feature type="region of interest" description="Disordered" evidence="1">
    <location>
        <begin position="181"/>
        <end position="218"/>
    </location>
</feature>
<accession>A0A448X948</accession>
<feature type="region of interest" description="Disordered" evidence="1">
    <location>
        <begin position="114"/>
        <end position="136"/>
    </location>
</feature>
<keyword evidence="3" id="KW-1185">Reference proteome</keyword>
<gene>
    <name evidence="2" type="ORF">PXEA_LOCUS24692</name>
</gene>
<evidence type="ECO:0000256" key="1">
    <source>
        <dbReference type="SAM" id="MobiDB-lite"/>
    </source>
</evidence>
<sequence length="218" mass="22647">MQGWDNSVIAADLAGLNSNLAPSGVQSNRSSATRNVLLDSMLASNGGLLLAPQLALPPPPSMPPPELPRSVGSQATLWPAADGPASPDSNSPTLGLGLGRGLGVAMTSTNMTTTNNAGAYTTGRQNGPSNDGDLDSAGRLMLLQSTVAGTGQAGRMLAPGLTGSPPIYLDRHQHQFMLSQSPNSLQQHFSPHPLHHNRLSMPPPAPEAKKERMGLQRT</sequence>
<dbReference type="EMBL" id="CAAALY010120308">
    <property type="protein sequence ID" value="VEL31252.1"/>
    <property type="molecule type" value="Genomic_DNA"/>
</dbReference>
<feature type="compositionally biased region" description="Pro residues" evidence="1">
    <location>
        <begin position="55"/>
        <end position="67"/>
    </location>
</feature>